<dbReference type="InterPro" id="IPR055210">
    <property type="entry name" value="CtpA/B_N"/>
</dbReference>
<dbReference type="SMART" id="SM00245">
    <property type="entry name" value="TSPc"/>
    <property type="match status" value="1"/>
</dbReference>
<feature type="domain" description="PDZ" evidence="6">
    <location>
        <begin position="97"/>
        <end position="165"/>
    </location>
</feature>
<dbReference type="SUPFAM" id="SSF52096">
    <property type="entry name" value="ClpP/crotonase"/>
    <property type="match status" value="1"/>
</dbReference>
<comment type="similarity">
    <text evidence="1">Belongs to the peptidase S41A family.</text>
</comment>
<dbReference type="PROSITE" id="PS50106">
    <property type="entry name" value="PDZ"/>
    <property type="match status" value="1"/>
</dbReference>
<evidence type="ECO:0000313" key="7">
    <source>
        <dbReference type="EMBL" id="VAV83736.1"/>
    </source>
</evidence>
<evidence type="ECO:0000256" key="4">
    <source>
        <dbReference type="ARBA" id="ARBA00022825"/>
    </source>
</evidence>
<dbReference type="GO" id="GO:0030288">
    <property type="term" value="C:outer membrane-bounded periplasmic space"/>
    <property type="evidence" value="ECO:0007669"/>
    <property type="project" value="TreeGrafter"/>
</dbReference>
<proteinExistence type="inferred from homology"/>
<dbReference type="InterPro" id="IPR005151">
    <property type="entry name" value="Tail-specific_protease"/>
</dbReference>
<reference evidence="7" key="1">
    <citation type="submission" date="2018-06" db="EMBL/GenBank/DDBJ databases">
        <authorList>
            <person name="Zhirakovskaya E."/>
        </authorList>
    </citation>
    <scope>NUCLEOTIDE SEQUENCE</scope>
</reference>
<dbReference type="EMBL" id="UOEA01000050">
    <property type="protein sequence ID" value="VAV83736.1"/>
    <property type="molecule type" value="Genomic_DNA"/>
</dbReference>
<dbReference type="Gene3D" id="3.90.226.10">
    <property type="entry name" value="2-enoyl-CoA Hydratase, Chain A, domain 1"/>
    <property type="match status" value="1"/>
</dbReference>
<dbReference type="FunFam" id="3.90.226.10:FF:000029">
    <property type="entry name" value="Peptidase, S41 family"/>
    <property type="match status" value="1"/>
</dbReference>
<dbReference type="GO" id="GO:0004252">
    <property type="term" value="F:serine-type endopeptidase activity"/>
    <property type="evidence" value="ECO:0007669"/>
    <property type="project" value="UniProtKB-EC"/>
</dbReference>
<keyword evidence="4" id="KW-0720">Serine protease</keyword>
<name>A0A3B0R3T2_9ZZZZ</name>
<dbReference type="Pfam" id="PF22694">
    <property type="entry name" value="CtpB_N-like"/>
    <property type="match status" value="1"/>
</dbReference>
<dbReference type="GO" id="GO:0006508">
    <property type="term" value="P:proteolysis"/>
    <property type="evidence" value="ECO:0007669"/>
    <property type="project" value="UniProtKB-KW"/>
</dbReference>
<dbReference type="InterPro" id="IPR041489">
    <property type="entry name" value="PDZ_6"/>
</dbReference>
<dbReference type="SMART" id="SM00228">
    <property type="entry name" value="PDZ"/>
    <property type="match status" value="1"/>
</dbReference>
<dbReference type="CDD" id="cd07560">
    <property type="entry name" value="Peptidase_S41_CPP"/>
    <property type="match status" value="1"/>
</dbReference>
<dbReference type="AlphaFoldDB" id="A0A3B0R3T2"/>
<dbReference type="Pfam" id="PF17820">
    <property type="entry name" value="PDZ_6"/>
    <property type="match status" value="1"/>
</dbReference>
<evidence type="ECO:0000256" key="3">
    <source>
        <dbReference type="ARBA" id="ARBA00022801"/>
    </source>
</evidence>
<dbReference type="Pfam" id="PF03572">
    <property type="entry name" value="Peptidase_S41"/>
    <property type="match status" value="1"/>
</dbReference>
<dbReference type="PANTHER" id="PTHR32060">
    <property type="entry name" value="TAIL-SPECIFIC PROTEASE"/>
    <property type="match status" value="1"/>
</dbReference>
<evidence type="ECO:0000259" key="6">
    <source>
        <dbReference type="PROSITE" id="PS50106"/>
    </source>
</evidence>
<evidence type="ECO:0000256" key="1">
    <source>
        <dbReference type="ARBA" id="ARBA00009179"/>
    </source>
</evidence>
<feature type="region of interest" description="Disordered" evidence="5">
    <location>
        <begin position="386"/>
        <end position="409"/>
    </location>
</feature>
<dbReference type="InterPro" id="IPR029045">
    <property type="entry name" value="ClpP/crotonase-like_dom_sf"/>
</dbReference>
<evidence type="ECO:0000256" key="2">
    <source>
        <dbReference type="ARBA" id="ARBA00022670"/>
    </source>
</evidence>
<dbReference type="GO" id="GO:0007165">
    <property type="term" value="P:signal transduction"/>
    <property type="evidence" value="ECO:0007669"/>
    <property type="project" value="TreeGrafter"/>
</dbReference>
<dbReference type="InterPro" id="IPR004447">
    <property type="entry name" value="Peptidase_S41A"/>
</dbReference>
<dbReference type="Gene3D" id="2.30.42.10">
    <property type="match status" value="1"/>
</dbReference>
<dbReference type="Gene3D" id="3.30.750.44">
    <property type="match status" value="1"/>
</dbReference>
<organism evidence="7">
    <name type="scientific">hydrothermal vent metagenome</name>
    <dbReference type="NCBI Taxonomy" id="652676"/>
    <lineage>
        <taxon>unclassified sequences</taxon>
        <taxon>metagenomes</taxon>
        <taxon>ecological metagenomes</taxon>
    </lineage>
</organism>
<dbReference type="InterPro" id="IPR001478">
    <property type="entry name" value="PDZ"/>
</dbReference>
<dbReference type="SUPFAM" id="SSF50156">
    <property type="entry name" value="PDZ domain-like"/>
    <property type="match status" value="1"/>
</dbReference>
<protein>
    <submittedName>
        <fullName evidence="7">Carboxyl-terminal protease</fullName>
        <ecNumber evidence="7">3.4.21.102</ecNumber>
    </submittedName>
</protein>
<dbReference type="CDD" id="cd06782">
    <property type="entry name" value="cpPDZ_CPP-like"/>
    <property type="match status" value="1"/>
</dbReference>
<keyword evidence="2 7" id="KW-0645">Protease</keyword>
<keyword evidence="3 7" id="KW-0378">Hydrolase</keyword>
<sequence length="447" mass="49164">MHMNKPSQLSSCRTPRSWRLPIIALLLFVFSSFAVLQDAKAASNKEYESLRIFTDVIGIVQDNYTDDTELNELVYSAVKGMLKDLDPHSSFMTPDDYKEMQIDTKGSFGGVGIEIGIRDGILVVVSPIEDTPAFKAGLQAKDFIVKIENKPTKDMSLGDAVKLIRGKRGTPVKLWIMREGFKKPKAFDVVRDIIKIKSVKFKDLGDGFGYVRITQFQEKTTVDLEKALVALGSRTGKIKGLVLDLRNNPGGLLPQAVSVSNKFLSGGVIVSTKGRLRGQSMEFTADRFGTHPYYPMVVLVNEGSASASEIVAGALQDHHRAVVLGANTFGKGSVQTIIPLSDGSAVRITTSKYYTPSGRSIQAKGIEPDIIVGNSDNHYLKEKDLAGHLEGEDSADDKKKGKGKDKDKRLVIDEGKITKDIKEIQLKRALDYLKSWHLFKGTTAKLK</sequence>
<dbReference type="InterPro" id="IPR036034">
    <property type="entry name" value="PDZ_sf"/>
</dbReference>
<dbReference type="EC" id="3.4.21.102" evidence="7"/>
<dbReference type="PANTHER" id="PTHR32060:SF30">
    <property type="entry name" value="CARBOXY-TERMINAL PROCESSING PROTEASE CTPA"/>
    <property type="match status" value="1"/>
</dbReference>
<accession>A0A3B0R3T2</accession>
<gene>
    <name evidence="7" type="ORF">MNBD_DELTA01-517</name>
</gene>
<evidence type="ECO:0000256" key="5">
    <source>
        <dbReference type="SAM" id="MobiDB-lite"/>
    </source>
</evidence>
<dbReference type="FunFam" id="2.30.42.10:FF:000063">
    <property type="entry name" value="Peptidase, S41 family"/>
    <property type="match status" value="1"/>
</dbReference>
<dbReference type="NCBIfam" id="TIGR00225">
    <property type="entry name" value="prc"/>
    <property type="match status" value="1"/>
</dbReference>